<protein>
    <submittedName>
        <fullName evidence="8">Putative outer membrane starch-binding protein</fullName>
    </submittedName>
</protein>
<comment type="caution">
    <text evidence="8">The sequence shown here is derived from an EMBL/GenBank/DDBJ whole genome shotgun (WGS) entry which is preliminary data.</text>
</comment>
<evidence type="ECO:0000256" key="6">
    <source>
        <dbReference type="SAM" id="SignalP"/>
    </source>
</evidence>
<evidence type="ECO:0000256" key="5">
    <source>
        <dbReference type="ARBA" id="ARBA00023237"/>
    </source>
</evidence>
<dbReference type="Gene3D" id="1.10.3780.10">
    <property type="entry name" value="SusD-like"/>
    <property type="match status" value="1"/>
</dbReference>
<evidence type="ECO:0000256" key="3">
    <source>
        <dbReference type="ARBA" id="ARBA00022729"/>
    </source>
</evidence>
<evidence type="ECO:0000313" key="9">
    <source>
        <dbReference type="Proteomes" id="UP000245466"/>
    </source>
</evidence>
<accession>A0A2U1AY65</accession>
<dbReference type="RefSeq" id="WP_116543304.1">
    <property type="nucleotide sequence ID" value="NZ_QEKI01000005.1"/>
</dbReference>
<dbReference type="PROSITE" id="PS51257">
    <property type="entry name" value="PROKAR_LIPOPROTEIN"/>
    <property type="match status" value="1"/>
</dbReference>
<proteinExistence type="inferred from homology"/>
<feature type="signal peptide" evidence="6">
    <location>
        <begin position="1"/>
        <end position="22"/>
    </location>
</feature>
<dbReference type="Gene3D" id="1.25.40.390">
    <property type="match status" value="1"/>
</dbReference>
<gene>
    <name evidence="8" type="ORF">C8E01_105313</name>
</gene>
<evidence type="ECO:0000259" key="7">
    <source>
        <dbReference type="Pfam" id="PF07980"/>
    </source>
</evidence>
<sequence length="541" mass="60634">MKTLNFRNIRNLALAGVLSLSAASCDHNLDIEPKYDVVSANVYRDFANYKSILAKMYAGYAVTGQQGPAGRPDISGIDEGFSNYLRQYWQAQELSTDEAIIAWNDGNLRDLHDMDWTPANEFLRALYNRIFYQVSLTNEFIRETQDAQLSERGITGANLEEAKRFRAEARFLRALSYWHALDLYGNVPFVTENDRVGSFFPEQSTRAELFSYVESELLAIENELGQPGFEYGRADQAAAWTLLAKLYLNAEVYTGQGRYADAVAYSRKVIDAGRYQLEAEYSHLFLADNHTSSEIIFPITFDGMRTTTWGGMTYLVHAPVGGNMNAAAFGINGGWGGLRTTKNIVELFPSTNATPDERAMFHTNGQNLEIQDIFTFTDGYPITKYKNVNRAGVAGSDPSGNHPDTDFPMFRLADVYLMYAEAVLRGGGGSAADALDYVNQLRRRAYTDAAGNVRGNGGTISQGQLTLDFIINERGRELKWEGHRRTDLIRFNRFTSAAYVWPWKGAVPEGRGVEEFRRLYPIPSTDLTANPNLTQNPGYTR</sequence>
<organism evidence="8 9">
    <name type="scientific">Pontibacter virosus</name>
    <dbReference type="NCBI Taxonomy" id="1765052"/>
    <lineage>
        <taxon>Bacteria</taxon>
        <taxon>Pseudomonadati</taxon>
        <taxon>Bacteroidota</taxon>
        <taxon>Cytophagia</taxon>
        <taxon>Cytophagales</taxon>
        <taxon>Hymenobacteraceae</taxon>
        <taxon>Pontibacter</taxon>
    </lineage>
</organism>
<dbReference type="CDD" id="cd08977">
    <property type="entry name" value="SusD"/>
    <property type="match status" value="1"/>
</dbReference>
<feature type="chain" id="PRO_5015593843" evidence="6">
    <location>
        <begin position="23"/>
        <end position="541"/>
    </location>
</feature>
<name>A0A2U1AY65_9BACT</name>
<evidence type="ECO:0000313" key="8">
    <source>
        <dbReference type="EMBL" id="PVY41384.1"/>
    </source>
</evidence>
<dbReference type="EMBL" id="QEKI01000005">
    <property type="protein sequence ID" value="PVY41384.1"/>
    <property type="molecule type" value="Genomic_DNA"/>
</dbReference>
<reference evidence="8 9" key="1">
    <citation type="submission" date="2018-04" db="EMBL/GenBank/DDBJ databases">
        <title>Genomic Encyclopedia of Type Strains, Phase IV (KMG-IV): sequencing the most valuable type-strain genomes for metagenomic binning, comparative biology and taxonomic classification.</title>
        <authorList>
            <person name="Goeker M."/>
        </authorList>
    </citation>
    <scope>NUCLEOTIDE SEQUENCE [LARGE SCALE GENOMIC DNA]</scope>
    <source>
        <strain evidence="8 9">DSM 100231</strain>
    </source>
</reference>
<comment type="similarity">
    <text evidence="2">Belongs to the SusD family.</text>
</comment>
<evidence type="ECO:0000256" key="4">
    <source>
        <dbReference type="ARBA" id="ARBA00023136"/>
    </source>
</evidence>
<dbReference type="GO" id="GO:0009279">
    <property type="term" value="C:cell outer membrane"/>
    <property type="evidence" value="ECO:0007669"/>
    <property type="project" value="UniProtKB-SubCell"/>
</dbReference>
<keyword evidence="9" id="KW-1185">Reference proteome</keyword>
<evidence type="ECO:0000256" key="2">
    <source>
        <dbReference type="ARBA" id="ARBA00006275"/>
    </source>
</evidence>
<comment type="subcellular location">
    <subcellularLocation>
        <location evidence="1">Cell outer membrane</location>
    </subcellularLocation>
</comment>
<dbReference type="SUPFAM" id="SSF48452">
    <property type="entry name" value="TPR-like"/>
    <property type="match status" value="1"/>
</dbReference>
<keyword evidence="3 6" id="KW-0732">Signal</keyword>
<dbReference type="InterPro" id="IPR012944">
    <property type="entry name" value="SusD_RagB_dom"/>
</dbReference>
<keyword evidence="5" id="KW-0998">Cell outer membrane</keyword>
<dbReference type="AlphaFoldDB" id="A0A2U1AY65"/>
<dbReference type="Gene3D" id="1.25.40.10">
    <property type="entry name" value="Tetratricopeptide repeat domain"/>
    <property type="match status" value="1"/>
</dbReference>
<dbReference type="InterPro" id="IPR011990">
    <property type="entry name" value="TPR-like_helical_dom_sf"/>
</dbReference>
<dbReference type="OrthoDB" id="9792139at2"/>
<dbReference type="Pfam" id="PF07980">
    <property type="entry name" value="SusD_RagB"/>
    <property type="match status" value="1"/>
</dbReference>
<keyword evidence="4" id="KW-0472">Membrane</keyword>
<evidence type="ECO:0000256" key="1">
    <source>
        <dbReference type="ARBA" id="ARBA00004442"/>
    </source>
</evidence>
<dbReference type="Proteomes" id="UP000245466">
    <property type="component" value="Unassembled WGS sequence"/>
</dbReference>
<feature type="domain" description="RagB/SusD" evidence="7">
    <location>
        <begin position="377"/>
        <end position="539"/>
    </location>
</feature>